<evidence type="ECO:0000313" key="1">
    <source>
        <dbReference type="EMBL" id="GBP82084.1"/>
    </source>
</evidence>
<proteinExistence type="predicted"/>
<dbReference type="AlphaFoldDB" id="A0A4C1Z4T0"/>
<dbReference type="Proteomes" id="UP000299102">
    <property type="component" value="Unassembled WGS sequence"/>
</dbReference>
<gene>
    <name evidence="1" type="ORF">EVAR_89423_1</name>
</gene>
<reference evidence="1 2" key="1">
    <citation type="journal article" date="2019" name="Commun. Biol.">
        <title>The bagworm genome reveals a unique fibroin gene that provides high tensile strength.</title>
        <authorList>
            <person name="Kono N."/>
            <person name="Nakamura H."/>
            <person name="Ohtoshi R."/>
            <person name="Tomita M."/>
            <person name="Numata K."/>
            <person name="Arakawa K."/>
        </authorList>
    </citation>
    <scope>NUCLEOTIDE SEQUENCE [LARGE SCALE GENOMIC DNA]</scope>
</reference>
<sequence>MMMNTEIVREHSLSRSVVGDSSVTPWAVARARDFRRKSNLIQRFYVQVARECPRTSDLLICRQGLGCLAGGSGCVCLCASYLYRTSFTRSLTKIYRDHEDEETVGCYIGHRLALVVRDPAVVKDDP</sequence>
<comment type="caution">
    <text evidence="1">The sequence shown here is derived from an EMBL/GenBank/DDBJ whole genome shotgun (WGS) entry which is preliminary data.</text>
</comment>
<dbReference type="EMBL" id="BGZK01001547">
    <property type="protein sequence ID" value="GBP82084.1"/>
    <property type="molecule type" value="Genomic_DNA"/>
</dbReference>
<protein>
    <submittedName>
        <fullName evidence="1">Uncharacterized protein</fullName>
    </submittedName>
</protein>
<keyword evidence="2" id="KW-1185">Reference proteome</keyword>
<name>A0A4C1Z4T0_EUMVA</name>
<accession>A0A4C1Z4T0</accession>
<organism evidence="1 2">
    <name type="scientific">Eumeta variegata</name>
    <name type="common">Bagworm moth</name>
    <name type="synonym">Eumeta japonica</name>
    <dbReference type="NCBI Taxonomy" id="151549"/>
    <lineage>
        <taxon>Eukaryota</taxon>
        <taxon>Metazoa</taxon>
        <taxon>Ecdysozoa</taxon>
        <taxon>Arthropoda</taxon>
        <taxon>Hexapoda</taxon>
        <taxon>Insecta</taxon>
        <taxon>Pterygota</taxon>
        <taxon>Neoptera</taxon>
        <taxon>Endopterygota</taxon>
        <taxon>Lepidoptera</taxon>
        <taxon>Glossata</taxon>
        <taxon>Ditrysia</taxon>
        <taxon>Tineoidea</taxon>
        <taxon>Psychidae</taxon>
        <taxon>Oiketicinae</taxon>
        <taxon>Eumeta</taxon>
    </lineage>
</organism>
<evidence type="ECO:0000313" key="2">
    <source>
        <dbReference type="Proteomes" id="UP000299102"/>
    </source>
</evidence>